<evidence type="ECO:0008006" key="3">
    <source>
        <dbReference type="Google" id="ProtNLM"/>
    </source>
</evidence>
<comment type="caution">
    <text evidence="1">The sequence shown here is derived from an EMBL/GenBank/DDBJ whole genome shotgun (WGS) entry which is preliminary data.</text>
</comment>
<reference evidence="1 2" key="1">
    <citation type="submission" date="2019-12" db="EMBL/GenBank/DDBJ databases">
        <title>Novel species isolated from a subtropical stream in China.</title>
        <authorList>
            <person name="Lu H."/>
        </authorList>
    </citation>
    <scope>NUCLEOTIDE SEQUENCE [LARGE SCALE GENOMIC DNA]</scope>
    <source>
        <strain evidence="1 2">FT50W</strain>
    </source>
</reference>
<accession>A0A6L8MEF0</accession>
<protein>
    <recommendedName>
        <fullName evidence="3">DUF4435 domain-containing protein</fullName>
    </recommendedName>
</protein>
<dbReference type="AlphaFoldDB" id="A0A6L8MEF0"/>
<dbReference type="Proteomes" id="UP000474565">
    <property type="component" value="Unassembled WGS sequence"/>
</dbReference>
<organism evidence="1 2">
    <name type="scientific">Duganella lactea</name>
    <dbReference type="NCBI Taxonomy" id="2692173"/>
    <lineage>
        <taxon>Bacteria</taxon>
        <taxon>Pseudomonadati</taxon>
        <taxon>Pseudomonadota</taxon>
        <taxon>Betaproteobacteria</taxon>
        <taxon>Burkholderiales</taxon>
        <taxon>Oxalobacteraceae</taxon>
        <taxon>Telluria group</taxon>
        <taxon>Duganella</taxon>
    </lineage>
</organism>
<gene>
    <name evidence="1" type="ORF">GTP44_02310</name>
</gene>
<evidence type="ECO:0000313" key="2">
    <source>
        <dbReference type="Proteomes" id="UP000474565"/>
    </source>
</evidence>
<evidence type="ECO:0000313" key="1">
    <source>
        <dbReference type="EMBL" id="MYM80794.1"/>
    </source>
</evidence>
<dbReference type="EMBL" id="WWCP01000001">
    <property type="protein sequence ID" value="MYM80794.1"/>
    <property type="molecule type" value="Genomic_DNA"/>
</dbReference>
<proteinExistence type="predicted"/>
<name>A0A6L8MEF0_9BURK</name>
<dbReference type="RefSeq" id="WP_161018138.1">
    <property type="nucleotide sequence ID" value="NZ_WWCP01000001.1"/>
</dbReference>
<sequence length="176" mass="19427">MNISLIFVVEGKNDAILLREVLQLCMPHVSSRFFAAQGKMMLASVARNIAADLRSPVMIIGDTDSLDKAESRHFRNDHIKALSTLLPSNMIDAFAFWPDLDTVIAEATQLEIKGLKRDKLPALQRAIGKTSEAQLRAHPQLEPFLQAVESLWAVITPAQQLLAPPAKIRTSTSRSS</sequence>